<evidence type="ECO:0000313" key="2">
    <source>
        <dbReference type="Proteomes" id="UP000001471"/>
    </source>
</evidence>
<name>B2VWW3_PYRTR</name>
<dbReference type="Proteomes" id="UP000001471">
    <property type="component" value="Unassembled WGS sequence"/>
</dbReference>
<dbReference type="AlphaFoldDB" id="B2VWW3"/>
<sequence length="54" mass="5916">MLFCHQAVKLLVAAVIAAMATPKIRLGLLILKPVGYYCVDSTPSETRGPAQRFR</sequence>
<evidence type="ECO:0000313" key="1">
    <source>
        <dbReference type="EMBL" id="EDU41113.1"/>
    </source>
</evidence>
<reference evidence="2" key="1">
    <citation type="journal article" date="2013" name="G3 (Bethesda)">
        <title>Comparative genomics of a plant-pathogenic fungus, Pyrenophora tritici-repentis, reveals transduplication and the impact of repeat elements on pathogenicity and population divergence.</title>
        <authorList>
            <person name="Manning V.A."/>
            <person name="Pandelova I."/>
            <person name="Dhillon B."/>
            <person name="Wilhelm L.J."/>
            <person name="Goodwin S.B."/>
            <person name="Berlin A.M."/>
            <person name="Figueroa M."/>
            <person name="Freitag M."/>
            <person name="Hane J.K."/>
            <person name="Henrissat B."/>
            <person name="Holman W.H."/>
            <person name="Kodira C.D."/>
            <person name="Martin J."/>
            <person name="Oliver R.P."/>
            <person name="Robbertse B."/>
            <person name="Schackwitz W."/>
            <person name="Schwartz D.C."/>
            <person name="Spatafora J.W."/>
            <person name="Turgeon B.G."/>
            <person name="Yandava C."/>
            <person name="Young S."/>
            <person name="Zhou S."/>
            <person name="Zeng Q."/>
            <person name="Grigoriev I.V."/>
            <person name="Ma L.-J."/>
            <person name="Ciuffetti L.M."/>
        </authorList>
    </citation>
    <scope>NUCLEOTIDE SEQUENCE [LARGE SCALE GENOMIC DNA]</scope>
    <source>
        <strain evidence="2">Pt-1C-BFP</strain>
    </source>
</reference>
<dbReference type="HOGENOM" id="CLU_3051449_0_0_1"/>
<gene>
    <name evidence="1" type="ORF">PTRG_01675</name>
</gene>
<protein>
    <submittedName>
        <fullName evidence="1">Uncharacterized protein</fullName>
    </submittedName>
</protein>
<proteinExistence type="predicted"/>
<accession>B2VWW3</accession>
<organism evidence="1 2">
    <name type="scientific">Pyrenophora tritici-repentis (strain Pt-1C-BFP)</name>
    <name type="common">Wheat tan spot fungus</name>
    <name type="synonym">Drechslera tritici-repentis</name>
    <dbReference type="NCBI Taxonomy" id="426418"/>
    <lineage>
        <taxon>Eukaryota</taxon>
        <taxon>Fungi</taxon>
        <taxon>Dikarya</taxon>
        <taxon>Ascomycota</taxon>
        <taxon>Pezizomycotina</taxon>
        <taxon>Dothideomycetes</taxon>
        <taxon>Pleosporomycetidae</taxon>
        <taxon>Pleosporales</taxon>
        <taxon>Pleosporineae</taxon>
        <taxon>Pleosporaceae</taxon>
        <taxon>Pyrenophora</taxon>
    </lineage>
</organism>
<dbReference type="InParanoid" id="B2VWW3"/>
<dbReference type="EMBL" id="DS231615">
    <property type="protein sequence ID" value="EDU41113.1"/>
    <property type="molecule type" value="Genomic_DNA"/>
</dbReference>